<name>A0A8J4AZ09_9CHLO</name>
<proteinExistence type="predicted"/>
<organism evidence="1 2">
    <name type="scientific">Volvox africanus</name>
    <dbReference type="NCBI Taxonomy" id="51714"/>
    <lineage>
        <taxon>Eukaryota</taxon>
        <taxon>Viridiplantae</taxon>
        <taxon>Chlorophyta</taxon>
        <taxon>core chlorophytes</taxon>
        <taxon>Chlorophyceae</taxon>
        <taxon>CS clade</taxon>
        <taxon>Chlamydomonadales</taxon>
        <taxon>Volvocaceae</taxon>
        <taxon>Volvox</taxon>
    </lineage>
</organism>
<keyword evidence="2" id="KW-1185">Reference proteome</keyword>
<accession>A0A8J4AZ09</accession>
<reference evidence="1" key="1">
    <citation type="journal article" date="2021" name="Proc. Natl. Acad. Sci. U.S.A.">
        <title>Three genomes in the algal genus Volvox reveal the fate of a haploid sex-determining region after a transition to homothallism.</title>
        <authorList>
            <person name="Yamamoto K."/>
            <person name="Hamaji T."/>
            <person name="Kawai-Toyooka H."/>
            <person name="Matsuzaki R."/>
            <person name="Takahashi F."/>
            <person name="Nishimura Y."/>
            <person name="Kawachi M."/>
            <person name="Noguchi H."/>
            <person name="Minakuchi Y."/>
            <person name="Umen J.G."/>
            <person name="Toyoda A."/>
            <person name="Nozaki H."/>
        </authorList>
    </citation>
    <scope>NUCLEOTIDE SEQUENCE</scope>
    <source>
        <strain evidence="1">NIES-3780</strain>
    </source>
</reference>
<feature type="non-terminal residue" evidence="1">
    <location>
        <position position="118"/>
    </location>
</feature>
<gene>
    <name evidence="1" type="ORF">Vafri_6750</name>
</gene>
<sequence length="118" mass="12417">MAVAGAPAAAGLYSDDGTQNEDLCWASTDGIANPRFGCRLNNCVCAGIATGKELRPVRTLTVALRVASGVPGWLSVHAARVSQTKILGFMTKSSVEELLFPYKRSQHGPSASLQGHCE</sequence>
<evidence type="ECO:0000313" key="2">
    <source>
        <dbReference type="Proteomes" id="UP000747399"/>
    </source>
</evidence>
<comment type="caution">
    <text evidence="1">The sequence shown here is derived from an EMBL/GenBank/DDBJ whole genome shotgun (WGS) entry which is preliminary data.</text>
</comment>
<dbReference type="Proteomes" id="UP000747399">
    <property type="component" value="Unassembled WGS sequence"/>
</dbReference>
<dbReference type="EMBL" id="BNCO01000009">
    <property type="protein sequence ID" value="GIL50612.1"/>
    <property type="molecule type" value="Genomic_DNA"/>
</dbReference>
<protein>
    <submittedName>
        <fullName evidence="1">Uncharacterized protein</fullName>
    </submittedName>
</protein>
<dbReference type="AlphaFoldDB" id="A0A8J4AZ09"/>
<evidence type="ECO:0000313" key="1">
    <source>
        <dbReference type="EMBL" id="GIL50612.1"/>
    </source>
</evidence>